<dbReference type="InterPro" id="IPR043444">
    <property type="entry name" value="TESPA1-like"/>
</dbReference>
<sequence>MEPESTRKETIVKVAGWLRGIWEMRRQTGPVQQWIDSIPSPIKSNFAIKNEYQEDRTETAGGSLEPTQPKDIPYPMGTKQPIMTISAPINVPTTTTINTPGLPSSLPHRLVRDPSLQSDSSHCSSVESLLELRRADPEAILLGLGFGGCSSSPQENGSLSRIPKRFLQPSKLKGIAINDFMKQQQETSESIDSVSLGYRGLTGSPYVAPSEIVQKIMQRLREHESHEHDPYAMYNSYEQYSPVHCSSTQSVLSPDNRQFLEQPRSKSPDMRNKRMIIGQKSFAFGHDGDLIEIHPSDTKTSFESDTRNDYNTISQVSNIVTDKIFEPTTIQKAEGTIRKRLSFYDSTDEFDDSDVQSPTNNEMDNENINTSNKRSDKNINCEGEVLSYAVTENTFDIRRASDGFCNTKHEKEFLVHERRHSDGFVQKHDKESVLTRRRKTLKRQTRVSDLDAIPNAYTSDAVQHNVESEYNLEKDLQSTFVDNRVKLNRDIAEMTESKCEVENSHMEKCFGEKQNSLGPMDDSLSKVKQDSDKGKCCVGEVQSEDQSCEDKEGQTTCCCRSDSKKYWKKMEKIIQENKNLESMVTKSRREMAEIREMLSSVLSVRLEPGF</sequence>
<proteinExistence type="predicted"/>
<evidence type="ECO:0000313" key="6">
    <source>
        <dbReference type="RefSeq" id="XP_026672414.1"/>
    </source>
</evidence>
<evidence type="ECO:0000259" key="3">
    <source>
        <dbReference type="SMART" id="SM01257"/>
    </source>
</evidence>
<dbReference type="KEGG" id="ccal:108628747"/>
<dbReference type="RefSeq" id="XP_017886367.1">
    <property type="nucleotide sequence ID" value="XM_018030878.2"/>
</dbReference>
<organism evidence="4 6">
    <name type="scientific">Ceratina calcarata</name>
    <dbReference type="NCBI Taxonomy" id="156304"/>
    <lineage>
        <taxon>Eukaryota</taxon>
        <taxon>Metazoa</taxon>
        <taxon>Ecdysozoa</taxon>
        <taxon>Arthropoda</taxon>
        <taxon>Hexapoda</taxon>
        <taxon>Insecta</taxon>
        <taxon>Pterygota</taxon>
        <taxon>Neoptera</taxon>
        <taxon>Endopterygota</taxon>
        <taxon>Hymenoptera</taxon>
        <taxon>Apocrita</taxon>
        <taxon>Aculeata</taxon>
        <taxon>Apoidea</taxon>
        <taxon>Anthophila</taxon>
        <taxon>Apidae</taxon>
        <taxon>Ceratina</taxon>
        <taxon>Zadontomerus</taxon>
    </lineage>
</organism>
<dbReference type="PANTHER" id="PTHR17469">
    <property type="entry name" value="SPERM SPECIFIC ANTIGEN 2-RELATED"/>
    <property type="match status" value="1"/>
</dbReference>
<dbReference type="GO" id="GO:0005102">
    <property type="term" value="F:signaling receptor binding"/>
    <property type="evidence" value="ECO:0007669"/>
    <property type="project" value="InterPro"/>
</dbReference>
<reference evidence="5 6" key="1">
    <citation type="submission" date="2025-04" db="UniProtKB">
        <authorList>
            <consortium name="RefSeq"/>
        </authorList>
    </citation>
    <scope>IDENTIFICATION</scope>
    <source>
        <tissue evidence="5 6">Whole body</tissue>
    </source>
</reference>
<dbReference type="Pfam" id="PF14722">
    <property type="entry name" value="KRAP_IP3R_bind"/>
    <property type="match status" value="1"/>
</dbReference>
<gene>
    <name evidence="5 6" type="primary">LOC108628747</name>
</gene>
<dbReference type="AlphaFoldDB" id="A0AAJ7WDQ4"/>
<dbReference type="CTD" id="37039"/>
<protein>
    <submittedName>
        <fullName evidence="5 6">Uncharacterized protein LOC108628747 isoform X1</fullName>
    </submittedName>
</protein>
<dbReference type="Proteomes" id="UP000694925">
    <property type="component" value="Unplaced"/>
</dbReference>
<accession>A0AAJ7WDQ4</accession>
<dbReference type="RefSeq" id="XP_026672414.1">
    <property type="nucleotide sequence ID" value="XM_026816613.1"/>
</dbReference>
<evidence type="ECO:0000256" key="1">
    <source>
        <dbReference type="SAM" id="Coils"/>
    </source>
</evidence>
<dbReference type="PANTHER" id="PTHR17469:SF15">
    <property type="entry name" value="ITPR-INTERACTING DOMAIN-CONTAINING PROTEIN"/>
    <property type="match status" value="1"/>
</dbReference>
<keyword evidence="4" id="KW-1185">Reference proteome</keyword>
<dbReference type="GeneID" id="108628747"/>
<name>A0AAJ7WDQ4_9HYME</name>
<keyword evidence="1" id="KW-0175">Coiled coil</keyword>
<feature type="coiled-coil region" evidence="1">
    <location>
        <begin position="570"/>
        <end position="597"/>
    </location>
</feature>
<dbReference type="SMART" id="SM01257">
    <property type="entry name" value="KRAP_IP3R_bind"/>
    <property type="match status" value="1"/>
</dbReference>
<evidence type="ECO:0000313" key="4">
    <source>
        <dbReference type="Proteomes" id="UP000694925"/>
    </source>
</evidence>
<evidence type="ECO:0000256" key="2">
    <source>
        <dbReference type="SAM" id="MobiDB-lite"/>
    </source>
</evidence>
<evidence type="ECO:0000313" key="5">
    <source>
        <dbReference type="RefSeq" id="XP_017886367.1"/>
    </source>
</evidence>
<feature type="compositionally biased region" description="Polar residues" evidence="2">
    <location>
        <begin position="355"/>
        <end position="372"/>
    </location>
</feature>
<dbReference type="InterPro" id="IPR029325">
    <property type="entry name" value="ITPR-bd"/>
</dbReference>
<feature type="region of interest" description="Disordered" evidence="2">
    <location>
        <begin position="349"/>
        <end position="377"/>
    </location>
</feature>
<feature type="region of interest" description="Disordered" evidence="2">
    <location>
        <begin position="54"/>
        <end position="73"/>
    </location>
</feature>
<feature type="domain" description="ITPR-interacting" evidence="3">
    <location>
        <begin position="108"/>
        <end position="268"/>
    </location>
</feature>